<dbReference type="Proteomes" id="UP000075666">
    <property type="component" value="Unassembled WGS sequence"/>
</dbReference>
<proteinExistence type="predicted"/>
<keyword evidence="2" id="KW-1185">Reference proteome</keyword>
<dbReference type="PATRIC" id="fig|46224.3.peg.3991"/>
<sequence>MVRRKMSKSNIPKKVPINEDVENQKRIIRSEEYDFLKRVLQKQEK</sequence>
<organism evidence="1 2">
    <name type="scientific">Heyndrickxia sporothermodurans</name>
    <dbReference type="NCBI Taxonomy" id="46224"/>
    <lineage>
        <taxon>Bacteria</taxon>
        <taxon>Bacillati</taxon>
        <taxon>Bacillota</taxon>
        <taxon>Bacilli</taxon>
        <taxon>Bacillales</taxon>
        <taxon>Bacillaceae</taxon>
        <taxon>Heyndrickxia</taxon>
    </lineage>
</organism>
<name>A0A150LGI1_9BACI</name>
<protein>
    <submittedName>
        <fullName evidence="1">Uncharacterized protein</fullName>
    </submittedName>
</protein>
<dbReference type="AlphaFoldDB" id="A0A150LGI1"/>
<gene>
    <name evidence="1" type="ORF">B4102_2179</name>
</gene>
<evidence type="ECO:0000313" key="1">
    <source>
        <dbReference type="EMBL" id="KYD11451.1"/>
    </source>
</evidence>
<dbReference type="RefSeq" id="WP_160331401.1">
    <property type="nucleotide sequence ID" value="NZ_LQYN01000006.1"/>
</dbReference>
<accession>A0A150LGI1</accession>
<evidence type="ECO:0000313" key="2">
    <source>
        <dbReference type="Proteomes" id="UP000075666"/>
    </source>
</evidence>
<comment type="caution">
    <text evidence="1">The sequence shown here is derived from an EMBL/GenBank/DDBJ whole genome shotgun (WGS) entry which is preliminary data.</text>
</comment>
<reference evidence="1 2" key="1">
    <citation type="submission" date="2016-01" db="EMBL/GenBank/DDBJ databases">
        <title>Genome Sequences of Twelve Sporeforming Bacillus Species Isolated from Foods.</title>
        <authorList>
            <person name="Berendsen E.M."/>
            <person name="Wells-Bennik M.H."/>
            <person name="Krawcyk A.O."/>
            <person name="De Jong A."/>
            <person name="Holsappel S."/>
            <person name="Eijlander R.T."/>
            <person name="Kuipers O.P."/>
        </authorList>
    </citation>
    <scope>NUCLEOTIDE SEQUENCE [LARGE SCALE GENOMIC DNA]</scope>
    <source>
        <strain evidence="1 2">B4102</strain>
    </source>
</reference>
<dbReference type="STRING" id="46224.B4102_2179"/>
<dbReference type="EMBL" id="LQYN01000006">
    <property type="protein sequence ID" value="KYD11451.1"/>
    <property type="molecule type" value="Genomic_DNA"/>
</dbReference>